<accession>A0AAW0JLT9</accession>
<gene>
    <name evidence="2" type="ORF">U0070_019877</name>
</gene>
<sequence>MEKTRSCPSGHPLSYPQNSRSPTDRMSRATGNELSKKSNKITCCNTGNRDLRALHKETLRIETQESAGMRFRKGGQAIVLTKMEHSQKRRKDDTVSHLLTGSSQKNRGSTAWTQDKENSIQGLSAHPWAALSWCEQLLATTLQ</sequence>
<feature type="compositionally biased region" description="Polar residues" evidence="1">
    <location>
        <begin position="97"/>
        <end position="113"/>
    </location>
</feature>
<dbReference type="EMBL" id="JBBHLL010000031">
    <property type="protein sequence ID" value="KAK7827081.1"/>
    <property type="molecule type" value="Genomic_DNA"/>
</dbReference>
<feature type="compositionally biased region" description="Basic and acidic residues" evidence="1">
    <location>
        <begin position="83"/>
        <end position="95"/>
    </location>
</feature>
<feature type="region of interest" description="Disordered" evidence="1">
    <location>
        <begin position="1"/>
        <end position="42"/>
    </location>
</feature>
<keyword evidence="3" id="KW-1185">Reference proteome</keyword>
<dbReference type="AlphaFoldDB" id="A0AAW0JLT9"/>
<reference evidence="2 3" key="1">
    <citation type="journal article" date="2023" name="bioRxiv">
        <title>Conserved and derived expression patterns and positive selection on dental genes reveal complex evolutionary context of ever-growing rodent molars.</title>
        <authorList>
            <person name="Calamari Z.T."/>
            <person name="Song A."/>
            <person name="Cohen E."/>
            <person name="Akter M."/>
            <person name="Roy R.D."/>
            <person name="Hallikas O."/>
            <person name="Christensen M.M."/>
            <person name="Li P."/>
            <person name="Marangoni P."/>
            <person name="Jernvall J."/>
            <person name="Klein O.D."/>
        </authorList>
    </citation>
    <scope>NUCLEOTIDE SEQUENCE [LARGE SCALE GENOMIC DNA]</scope>
    <source>
        <strain evidence="2">V071</strain>
    </source>
</reference>
<feature type="region of interest" description="Disordered" evidence="1">
    <location>
        <begin position="83"/>
        <end position="115"/>
    </location>
</feature>
<organism evidence="2 3">
    <name type="scientific">Myodes glareolus</name>
    <name type="common">Bank vole</name>
    <name type="synonym">Clethrionomys glareolus</name>
    <dbReference type="NCBI Taxonomy" id="447135"/>
    <lineage>
        <taxon>Eukaryota</taxon>
        <taxon>Metazoa</taxon>
        <taxon>Chordata</taxon>
        <taxon>Craniata</taxon>
        <taxon>Vertebrata</taxon>
        <taxon>Euteleostomi</taxon>
        <taxon>Mammalia</taxon>
        <taxon>Eutheria</taxon>
        <taxon>Euarchontoglires</taxon>
        <taxon>Glires</taxon>
        <taxon>Rodentia</taxon>
        <taxon>Myomorpha</taxon>
        <taxon>Muroidea</taxon>
        <taxon>Cricetidae</taxon>
        <taxon>Arvicolinae</taxon>
        <taxon>Myodes</taxon>
    </lineage>
</organism>
<proteinExistence type="predicted"/>
<comment type="caution">
    <text evidence="2">The sequence shown here is derived from an EMBL/GenBank/DDBJ whole genome shotgun (WGS) entry which is preliminary data.</text>
</comment>
<evidence type="ECO:0000256" key="1">
    <source>
        <dbReference type="SAM" id="MobiDB-lite"/>
    </source>
</evidence>
<evidence type="ECO:0000313" key="3">
    <source>
        <dbReference type="Proteomes" id="UP001488838"/>
    </source>
</evidence>
<name>A0AAW0JLT9_MYOGA</name>
<dbReference type="Proteomes" id="UP001488838">
    <property type="component" value="Unassembled WGS sequence"/>
</dbReference>
<evidence type="ECO:0000313" key="2">
    <source>
        <dbReference type="EMBL" id="KAK7827081.1"/>
    </source>
</evidence>
<protein>
    <submittedName>
        <fullName evidence="2">Uncharacterized protein</fullName>
    </submittedName>
</protein>